<name>A0A1V1P4W7_9BACT</name>
<sequence length="921" mass="104447">MSPVAKQFSYRISQNMHSRLFKGYLSELIVFKNPLNKAGRRIIENYLSSKYNLPITGDRYKGDNNSFNDYDLEVSGIGKDYDGMTPQSNSAGLIIENIDFLQDDGDYLLYGHHTKFNIITTSDLDKTSGITRWSRDWFVDVTDINDNNGQIRLTFDYSKAGFYTLPPAKAALMSRNTSQDAFEIIPVTSEINNDQITFVVNVQDIADKYITVGLLPSDYMLDFTDSDMFVDLGNEVDIISTSFSVEFWARRSYTPCEAYQSIIGHGSDLQDYSALSIGFHYCKFRFEFFGDALQTNQDHNDTHWHYWAITYDSTTQERIIYKDGIELIKDNAGDNYTGLGAFTLGKCLRGNFNGQIDELRLWNDVRTPEEIRENMHRAMDPEDQGLEVYLPLNEGFGDTTIDLSPNAFPTRLTATTSNDWKVSTAPVSSRYGPKKLALALKYNTSEIPVHVARMDTNPDGDLPPEAIEGRYWAVTCFDEGLFNTDMIFTIPEYLRPGDQIEPERFALYQRNSNGTGQWNRIADAYLVDNLLNSITFQNITTTGQFMVARFNAPPVVLSGYRLNDFDGIDDSLSTANPINLSGSSFTFEFFAKRLSQTGNHDVISHTNFSGDTDISMGFSDAIFKFRIYTNELQVITTPDTDWHHYACKFDQDSQKQIIYIDGQLKASNTLNKNYTETGTITIGRTGNSHLFNGALDEIRIWSKAISQEIIDQNRFKPINPYIHSSLELYYRFDDPEAGNMARDASLNRRHAIITNMNDTRILSDVWQNRTINPTLTRLNAGNALDFNESFEGHYVDFPAIFPNQPDAFTVEWWVFPTALNDNQSMPVSAMNNDLYFHSSVTTQGALTIGTYTGVTLSDGTIEINKWQHIAYVHDGYTGTVYIDGNKNSASNDGWHHIAVVGKDNEQHFYVNGEFKGTSVFR</sequence>
<evidence type="ECO:0008006" key="3">
    <source>
        <dbReference type="Google" id="ProtNLM"/>
    </source>
</evidence>
<dbReference type="AlphaFoldDB" id="A0A1V1P4W7"/>
<comment type="caution">
    <text evidence="1">The sequence shown here is derived from an EMBL/GenBank/DDBJ whole genome shotgun (WGS) entry which is preliminary data.</text>
</comment>
<dbReference type="Proteomes" id="UP000189670">
    <property type="component" value="Unassembled WGS sequence"/>
</dbReference>
<dbReference type="Gene3D" id="2.60.120.200">
    <property type="match status" value="3"/>
</dbReference>
<evidence type="ECO:0000313" key="2">
    <source>
        <dbReference type="Proteomes" id="UP000189670"/>
    </source>
</evidence>
<gene>
    <name evidence="1" type="ORF">OMM_03692</name>
</gene>
<protein>
    <recommendedName>
        <fullName evidence="3">LamG-like jellyroll fold domain-containing protein</fullName>
    </recommendedName>
</protein>
<dbReference type="Pfam" id="PF13385">
    <property type="entry name" value="Laminin_G_3"/>
    <property type="match status" value="3"/>
</dbReference>
<dbReference type="EMBL" id="ATBP01000558">
    <property type="protein sequence ID" value="ETR69796.1"/>
    <property type="molecule type" value="Genomic_DNA"/>
</dbReference>
<proteinExistence type="predicted"/>
<accession>A0A1V1P4W7</accession>
<dbReference type="SUPFAM" id="SSF49899">
    <property type="entry name" value="Concanavalin A-like lectins/glucanases"/>
    <property type="match status" value="3"/>
</dbReference>
<evidence type="ECO:0000313" key="1">
    <source>
        <dbReference type="EMBL" id="ETR69796.1"/>
    </source>
</evidence>
<dbReference type="InterPro" id="IPR013320">
    <property type="entry name" value="ConA-like_dom_sf"/>
</dbReference>
<reference evidence="2" key="1">
    <citation type="submission" date="2012-11" db="EMBL/GenBank/DDBJ databases">
        <authorList>
            <person name="Lucero-Rivera Y.E."/>
            <person name="Tovar-Ramirez D."/>
        </authorList>
    </citation>
    <scope>NUCLEOTIDE SEQUENCE [LARGE SCALE GENOMIC DNA]</scope>
    <source>
        <strain evidence="2">Araruama</strain>
    </source>
</reference>
<organism evidence="1 2">
    <name type="scientific">Candidatus Magnetoglobus multicellularis str. Araruama</name>
    <dbReference type="NCBI Taxonomy" id="890399"/>
    <lineage>
        <taxon>Bacteria</taxon>
        <taxon>Pseudomonadati</taxon>
        <taxon>Thermodesulfobacteriota</taxon>
        <taxon>Desulfobacteria</taxon>
        <taxon>Desulfobacterales</taxon>
        <taxon>Desulfobacteraceae</taxon>
        <taxon>Candidatus Magnetoglobus</taxon>
    </lineage>
</organism>